<name>A0ABN5AYS2_9GAMM</name>
<protein>
    <recommendedName>
        <fullName evidence="1">Acid phosphatase</fullName>
        <ecNumber evidence="1">3.1.3.2</ecNumber>
    </recommendedName>
</protein>
<evidence type="ECO:0000259" key="3">
    <source>
        <dbReference type="SMART" id="SM00014"/>
    </source>
</evidence>
<keyword evidence="5" id="KW-1185">Reference proteome</keyword>
<dbReference type="SMART" id="SM00014">
    <property type="entry name" value="acidPPc"/>
    <property type="match status" value="1"/>
</dbReference>
<dbReference type="Pfam" id="PF01569">
    <property type="entry name" value="PAP2"/>
    <property type="match status" value="1"/>
</dbReference>
<evidence type="ECO:0000313" key="4">
    <source>
        <dbReference type="EMBL" id="ASG69011.1"/>
    </source>
</evidence>
<keyword evidence="2" id="KW-0732">Signal</keyword>
<reference evidence="4 5" key="1">
    <citation type="submission" date="2017-06" db="EMBL/GenBank/DDBJ databases">
        <title>Complete genome of Francisella halioticida.</title>
        <authorList>
            <person name="Sjodin A."/>
        </authorList>
    </citation>
    <scope>NUCLEOTIDE SEQUENCE [LARGE SCALE GENOMIC DNA]</scope>
    <source>
        <strain evidence="4 5">DSM 23729</strain>
    </source>
</reference>
<accession>A0ABN5AYS2</accession>
<dbReference type="Proteomes" id="UP000249910">
    <property type="component" value="Chromosome"/>
</dbReference>
<dbReference type="PIRSF" id="PIRSF000897">
    <property type="entry name" value="Acid_Ptase_ClsA"/>
    <property type="match status" value="1"/>
</dbReference>
<evidence type="ECO:0000256" key="1">
    <source>
        <dbReference type="PIRNR" id="PIRNR000897"/>
    </source>
</evidence>
<dbReference type="EC" id="3.1.3.2" evidence="1"/>
<dbReference type="InterPro" id="IPR001011">
    <property type="entry name" value="Acid_Pase_classA_bac"/>
</dbReference>
<dbReference type="EMBL" id="CP022132">
    <property type="protein sequence ID" value="ASG69011.1"/>
    <property type="molecule type" value="Genomic_DNA"/>
</dbReference>
<comment type="similarity">
    <text evidence="1">Belongs to the class A bacterial acid phosphatase family.</text>
</comment>
<dbReference type="InterPro" id="IPR036938">
    <property type="entry name" value="PAP2/HPO_sf"/>
</dbReference>
<proteinExistence type="inferred from homology"/>
<evidence type="ECO:0000256" key="2">
    <source>
        <dbReference type="SAM" id="SignalP"/>
    </source>
</evidence>
<comment type="catalytic activity">
    <reaction evidence="1">
        <text>a phosphate monoester + H2O = an alcohol + phosphate</text>
        <dbReference type="Rhea" id="RHEA:15017"/>
        <dbReference type="ChEBI" id="CHEBI:15377"/>
        <dbReference type="ChEBI" id="CHEBI:30879"/>
        <dbReference type="ChEBI" id="CHEBI:43474"/>
        <dbReference type="ChEBI" id="CHEBI:67140"/>
        <dbReference type="EC" id="3.1.3.2"/>
    </reaction>
</comment>
<feature type="domain" description="Phosphatidic acid phosphatase type 2/haloperoxidase" evidence="3">
    <location>
        <begin position="105"/>
        <end position="216"/>
    </location>
</feature>
<sequence>MKKIFIVAISLFIVLSISFASNHINNGYIPKNQTINIDSIIGSPPTTDSLAFSSDKAISETVFSQNKNTDSYKTTIHDASTDKDIHIADFSKIFGQEISKDKTPAIYRLLRKSTTDVSNIKQSVKEKYKRVRPFVFFNRKPCDSNEDPTSYSYPSGHSSRAWTYAMILSELKPQVAEQLFALANRKSKSRVNCGAHWESDVKAARTVALINFAVLNGNEKFLEDLKKAKKEIDQ</sequence>
<dbReference type="CDD" id="cd03397">
    <property type="entry name" value="PAP2_acid_phosphatase"/>
    <property type="match status" value="1"/>
</dbReference>
<evidence type="ECO:0000313" key="5">
    <source>
        <dbReference type="Proteomes" id="UP000249910"/>
    </source>
</evidence>
<feature type="signal peptide" evidence="2">
    <location>
        <begin position="1"/>
        <end position="20"/>
    </location>
</feature>
<gene>
    <name evidence="4" type="ORF">CDV26_05205</name>
</gene>
<dbReference type="InterPro" id="IPR000326">
    <property type="entry name" value="PAP2/HPO"/>
</dbReference>
<dbReference type="PRINTS" id="PR00483">
    <property type="entry name" value="BACPHPHTASE"/>
</dbReference>
<organism evidence="4 5">
    <name type="scientific">Francisella halioticida</name>
    <dbReference type="NCBI Taxonomy" id="549298"/>
    <lineage>
        <taxon>Bacteria</taxon>
        <taxon>Pseudomonadati</taxon>
        <taxon>Pseudomonadota</taxon>
        <taxon>Gammaproteobacteria</taxon>
        <taxon>Thiotrichales</taxon>
        <taxon>Francisellaceae</taxon>
        <taxon>Francisella</taxon>
    </lineage>
</organism>
<keyword evidence="1" id="KW-0378">Hydrolase</keyword>
<feature type="chain" id="PRO_5045036344" description="Acid phosphatase" evidence="2">
    <location>
        <begin position="21"/>
        <end position="234"/>
    </location>
</feature>
<dbReference type="SUPFAM" id="SSF48317">
    <property type="entry name" value="Acid phosphatase/Vanadium-dependent haloperoxidase"/>
    <property type="match status" value="1"/>
</dbReference>
<dbReference type="Gene3D" id="1.20.144.10">
    <property type="entry name" value="Phosphatidic acid phosphatase type 2/haloperoxidase"/>
    <property type="match status" value="1"/>
</dbReference>